<keyword evidence="4" id="KW-1185">Reference proteome</keyword>
<dbReference type="AlphaFoldDB" id="A0AAQ3JTQ9"/>
<feature type="region of interest" description="Disordered" evidence="1">
    <location>
        <begin position="388"/>
        <end position="409"/>
    </location>
</feature>
<dbReference type="InterPro" id="IPR040256">
    <property type="entry name" value="At4g02000-like"/>
</dbReference>
<dbReference type="InterPro" id="IPR025558">
    <property type="entry name" value="DUF4283"/>
</dbReference>
<feature type="compositionally biased region" description="Basic and acidic residues" evidence="1">
    <location>
        <begin position="396"/>
        <end position="409"/>
    </location>
</feature>
<feature type="region of interest" description="Disordered" evidence="1">
    <location>
        <begin position="1"/>
        <end position="25"/>
    </location>
</feature>
<sequence>MERGQNWVTESTHIPRLKKPSDPPDLKMRMLIKEAGSIPSSLGSSSQRKMGSDGLRLGERKATTPVQWKPVSINLIQEMEILGKNMGECLMSIGEDSREKRKMGSVMDKAGEDAEKRQDDKIKNIQEQATRKVVIAEEDIEKARKECQLVLYGKFFGKTPALELVRNLMPKLWKLNGSCKIVDLASGFFAFKFNEENYYWKVYAEGPWFLRGQALSLIQWRENFQPMKEEISVVPVWIQMPGLPLEFMNQEILLQLAAVIGRPVKIDEYTKACDRGKFARICIQMNLKKPIEQGFWVETKGYKFFQTVAYENLLNICYCCGRIGHKEEVCSQRERKENEVSVQKKSKEMASEENLLGPWVQVLKKNRKGLRRNVRVDNANRNPFTVLNNPTYEENLMGKEKDEVSKEGG</sequence>
<feature type="domain" description="DUF4283" evidence="2">
    <location>
        <begin position="145"/>
        <end position="227"/>
    </location>
</feature>
<protein>
    <recommendedName>
        <fullName evidence="2">DUF4283 domain-containing protein</fullName>
    </recommendedName>
</protein>
<proteinExistence type="predicted"/>
<organism evidence="3 4">
    <name type="scientific">Canna indica</name>
    <name type="common">Indian-shot</name>
    <dbReference type="NCBI Taxonomy" id="4628"/>
    <lineage>
        <taxon>Eukaryota</taxon>
        <taxon>Viridiplantae</taxon>
        <taxon>Streptophyta</taxon>
        <taxon>Embryophyta</taxon>
        <taxon>Tracheophyta</taxon>
        <taxon>Spermatophyta</taxon>
        <taxon>Magnoliopsida</taxon>
        <taxon>Liliopsida</taxon>
        <taxon>Zingiberales</taxon>
        <taxon>Cannaceae</taxon>
        <taxon>Canna</taxon>
    </lineage>
</organism>
<feature type="compositionally biased region" description="Basic and acidic residues" evidence="1">
    <location>
        <begin position="109"/>
        <end position="118"/>
    </location>
</feature>
<dbReference type="EMBL" id="CP136890">
    <property type="protein sequence ID" value="WOK94310.1"/>
    <property type="molecule type" value="Genomic_DNA"/>
</dbReference>
<dbReference type="Pfam" id="PF14111">
    <property type="entry name" value="DUF4283"/>
    <property type="match status" value="1"/>
</dbReference>
<evidence type="ECO:0000313" key="4">
    <source>
        <dbReference type="Proteomes" id="UP001327560"/>
    </source>
</evidence>
<dbReference type="PANTHER" id="PTHR31286">
    <property type="entry name" value="GLYCINE-RICH CELL WALL STRUCTURAL PROTEIN 1.8-LIKE"/>
    <property type="match status" value="1"/>
</dbReference>
<dbReference type="PANTHER" id="PTHR31286:SF99">
    <property type="entry name" value="DUF4283 DOMAIN-CONTAINING PROTEIN"/>
    <property type="match status" value="1"/>
</dbReference>
<name>A0AAQ3JTQ9_9LILI</name>
<evidence type="ECO:0000259" key="2">
    <source>
        <dbReference type="Pfam" id="PF14111"/>
    </source>
</evidence>
<feature type="region of interest" description="Disordered" evidence="1">
    <location>
        <begin position="99"/>
        <end position="118"/>
    </location>
</feature>
<evidence type="ECO:0000256" key="1">
    <source>
        <dbReference type="SAM" id="MobiDB-lite"/>
    </source>
</evidence>
<reference evidence="3 4" key="1">
    <citation type="submission" date="2023-10" db="EMBL/GenBank/DDBJ databases">
        <title>Chromosome-scale genome assembly provides insights into flower coloration mechanisms of Canna indica.</title>
        <authorList>
            <person name="Li C."/>
        </authorList>
    </citation>
    <scope>NUCLEOTIDE SEQUENCE [LARGE SCALE GENOMIC DNA]</scope>
    <source>
        <tissue evidence="3">Flower</tissue>
    </source>
</reference>
<dbReference type="Proteomes" id="UP001327560">
    <property type="component" value="Chromosome 1"/>
</dbReference>
<evidence type="ECO:0000313" key="3">
    <source>
        <dbReference type="EMBL" id="WOK94310.1"/>
    </source>
</evidence>
<accession>A0AAQ3JTQ9</accession>
<feature type="compositionally biased region" description="Polar residues" evidence="1">
    <location>
        <begin position="1"/>
        <end position="12"/>
    </location>
</feature>
<gene>
    <name evidence="3" type="ORF">Cni_G03012</name>
</gene>